<keyword evidence="3" id="KW-1185">Reference proteome</keyword>
<evidence type="ECO:0000256" key="1">
    <source>
        <dbReference type="SAM" id="MobiDB-lite"/>
    </source>
</evidence>
<reference evidence="2 3" key="1">
    <citation type="submission" date="2020-05" db="EMBL/GenBank/DDBJ databases">
        <title>Mucilaginibacter mali sp. nov.</title>
        <authorList>
            <person name="Kim H.S."/>
            <person name="Lee K.C."/>
            <person name="Suh M.K."/>
            <person name="Kim J.-S."/>
            <person name="Han K.-I."/>
            <person name="Eom M.K."/>
            <person name="Shin Y.K."/>
            <person name="Lee J.-S."/>
        </authorList>
    </citation>
    <scope>NUCLEOTIDE SEQUENCE [LARGE SCALE GENOMIC DNA]</scope>
    <source>
        <strain evidence="2 3">G2-14</strain>
    </source>
</reference>
<dbReference type="EMBL" id="CP054139">
    <property type="protein sequence ID" value="QKJ31260.1"/>
    <property type="molecule type" value="Genomic_DNA"/>
</dbReference>
<gene>
    <name evidence="2" type="ORF">HQ865_16340</name>
</gene>
<proteinExistence type="predicted"/>
<evidence type="ECO:0000313" key="3">
    <source>
        <dbReference type="Proteomes" id="UP000505355"/>
    </source>
</evidence>
<dbReference type="Proteomes" id="UP000505355">
    <property type="component" value="Chromosome"/>
</dbReference>
<sequence length="131" mass="14730">MLSTCDQPGHHSGPVSKIPDKKEIYNYFLNQLKQTAKASGYLKYRLVINRLQQDTVAGNCFTQNSGEVSCYTITIDRTEYLDNYTGTYTTTYTGDVYRLFRNDDGKLDVAGHTAGSQNTVQDHHPNTSHSL</sequence>
<feature type="region of interest" description="Disordered" evidence="1">
    <location>
        <begin position="110"/>
        <end position="131"/>
    </location>
</feature>
<organism evidence="2 3">
    <name type="scientific">Mucilaginibacter mali</name>
    <dbReference type="NCBI Taxonomy" id="2740462"/>
    <lineage>
        <taxon>Bacteria</taxon>
        <taxon>Pseudomonadati</taxon>
        <taxon>Bacteroidota</taxon>
        <taxon>Sphingobacteriia</taxon>
        <taxon>Sphingobacteriales</taxon>
        <taxon>Sphingobacteriaceae</taxon>
        <taxon>Mucilaginibacter</taxon>
    </lineage>
</organism>
<evidence type="ECO:0000313" key="2">
    <source>
        <dbReference type="EMBL" id="QKJ31260.1"/>
    </source>
</evidence>
<dbReference type="KEGG" id="mmab:HQ865_16340"/>
<protein>
    <submittedName>
        <fullName evidence="2">Uncharacterized protein</fullName>
    </submittedName>
</protein>
<accession>A0A7D4UPW0</accession>
<name>A0A7D4UPW0_9SPHI</name>
<dbReference type="RefSeq" id="WP_173415925.1">
    <property type="nucleotide sequence ID" value="NZ_CP054139.1"/>
</dbReference>
<dbReference type="AlphaFoldDB" id="A0A7D4UPW0"/>